<accession>A0A1I2Z254</accession>
<keyword evidence="1" id="KW-0472">Membrane</keyword>
<dbReference type="InterPro" id="IPR012859">
    <property type="entry name" value="Pilin_N_archaeal"/>
</dbReference>
<dbReference type="Pfam" id="PF07790">
    <property type="entry name" value="Pilin_N"/>
    <property type="match status" value="1"/>
</dbReference>
<dbReference type="PANTHER" id="PTHR38138">
    <property type="entry name" value="VNG6441H"/>
    <property type="match status" value="1"/>
</dbReference>
<name>A0A1I2Z254_9EURY</name>
<evidence type="ECO:0000256" key="1">
    <source>
        <dbReference type="SAM" id="Phobius"/>
    </source>
</evidence>
<keyword evidence="4" id="KW-1185">Reference proteome</keyword>
<evidence type="ECO:0000259" key="2">
    <source>
        <dbReference type="Pfam" id="PF07790"/>
    </source>
</evidence>
<reference evidence="3 4" key="1">
    <citation type="submission" date="2016-10" db="EMBL/GenBank/DDBJ databases">
        <authorList>
            <person name="Varghese N."/>
            <person name="Submissions S."/>
        </authorList>
    </citation>
    <scope>NUCLEOTIDE SEQUENCE [LARGE SCALE GENOMIC DNA]</scope>
    <source>
        <strain evidence="3 4">CGMCC 1.6377</strain>
    </source>
</reference>
<protein>
    <submittedName>
        <fullName evidence="3">Flagellin N-terminal-like domain-containing protein</fullName>
    </submittedName>
</protein>
<keyword evidence="3" id="KW-0966">Cell projection</keyword>
<dbReference type="OrthoDB" id="118020at2157"/>
<keyword evidence="1" id="KW-0812">Transmembrane</keyword>
<dbReference type="NCBIfam" id="TIGR02537">
    <property type="entry name" value="arch_flag_Nterm"/>
    <property type="match status" value="1"/>
</dbReference>
<feature type="domain" description="Archaeal Type IV pilin N-terminal" evidence="2">
    <location>
        <begin position="12"/>
        <end position="92"/>
    </location>
</feature>
<keyword evidence="1" id="KW-1133">Transmembrane helix</keyword>
<evidence type="ECO:0000313" key="4">
    <source>
        <dbReference type="Proteomes" id="UP000323537"/>
    </source>
</evidence>
<evidence type="ECO:0000313" key="3">
    <source>
        <dbReference type="EMBL" id="SFH31629.1"/>
    </source>
</evidence>
<dbReference type="Proteomes" id="UP000323537">
    <property type="component" value="Unassembled WGS sequence"/>
</dbReference>
<dbReference type="InterPro" id="IPR013373">
    <property type="entry name" value="Flagellin/pilin_N_arc"/>
</dbReference>
<sequence>MYVPNPFDSDDRAVSPVIGVILMVAITVILAAVIGTFVLGLGDSLGDNQPTTQLDVSVEDRSDVTLKNVTIEHGGGDPIDSETLEIIVTDENGDEVSTSGEFSDRFTVGDTESGEFEVSDNSGTTHDLRIRIIHQPSESILADRTIEVSGIDGLDTGASGITFN</sequence>
<keyword evidence="3" id="KW-0282">Flagellum</keyword>
<keyword evidence="3" id="KW-0969">Cilium</keyword>
<feature type="transmembrane region" description="Helical" evidence="1">
    <location>
        <begin position="20"/>
        <end position="41"/>
    </location>
</feature>
<gene>
    <name evidence="3" type="ORF">SAMN04488066_101129</name>
</gene>
<dbReference type="RefSeq" id="WP_149782930.1">
    <property type="nucleotide sequence ID" value="NZ_BAAADP010000001.1"/>
</dbReference>
<proteinExistence type="predicted"/>
<dbReference type="EMBL" id="FOPZ01000001">
    <property type="protein sequence ID" value="SFH31629.1"/>
    <property type="molecule type" value="Genomic_DNA"/>
</dbReference>
<dbReference type="AlphaFoldDB" id="A0A1I2Z254"/>
<dbReference type="PANTHER" id="PTHR38138:SF1">
    <property type="entry name" value="ARCHAEAL TYPE IV PILIN N-TERMINAL DOMAIN-CONTAINING PROTEIN"/>
    <property type="match status" value="1"/>
</dbReference>
<organism evidence="3 4">
    <name type="scientific">Halorubrum aquaticum</name>
    <dbReference type="NCBI Taxonomy" id="387340"/>
    <lineage>
        <taxon>Archaea</taxon>
        <taxon>Methanobacteriati</taxon>
        <taxon>Methanobacteriota</taxon>
        <taxon>Stenosarchaea group</taxon>
        <taxon>Halobacteria</taxon>
        <taxon>Halobacteriales</taxon>
        <taxon>Haloferacaceae</taxon>
        <taxon>Halorubrum</taxon>
    </lineage>
</organism>